<organism evidence="3 4">
    <name type="scientific">Amphiprion percula</name>
    <name type="common">Orange clownfish</name>
    <name type="synonym">Lutjanus percula</name>
    <dbReference type="NCBI Taxonomy" id="161767"/>
    <lineage>
        <taxon>Eukaryota</taxon>
        <taxon>Metazoa</taxon>
        <taxon>Chordata</taxon>
        <taxon>Craniata</taxon>
        <taxon>Vertebrata</taxon>
        <taxon>Euteleostomi</taxon>
        <taxon>Actinopterygii</taxon>
        <taxon>Neopterygii</taxon>
        <taxon>Teleostei</taxon>
        <taxon>Neoteleostei</taxon>
        <taxon>Acanthomorphata</taxon>
        <taxon>Ovalentaria</taxon>
        <taxon>Pomacentridae</taxon>
        <taxon>Amphiprion</taxon>
    </lineage>
</organism>
<proteinExistence type="predicted"/>
<dbReference type="SUPFAM" id="SSF50923">
    <property type="entry name" value="Hemopexin-like domain"/>
    <property type="match status" value="1"/>
</dbReference>
<keyword evidence="4" id="KW-1185">Reference proteome</keyword>
<dbReference type="InterPro" id="IPR018487">
    <property type="entry name" value="Hemopexin-like_repeat"/>
</dbReference>
<evidence type="ECO:0000313" key="3">
    <source>
        <dbReference type="Ensembl" id="ENSAPEP00000006733.1"/>
    </source>
</evidence>
<reference evidence="3 4" key="1">
    <citation type="submission" date="2018-03" db="EMBL/GenBank/DDBJ databases">
        <title>Finding Nemo's genes: A chromosome-scale reference assembly of the genome of the orange clownfish Amphiprion percula.</title>
        <authorList>
            <person name="Lehmann R."/>
        </authorList>
    </citation>
    <scope>NUCLEOTIDE SEQUENCE</scope>
</reference>
<dbReference type="AlphaFoldDB" id="A0A3P8S1H8"/>
<dbReference type="InterPro" id="IPR036375">
    <property type="entry name" value="Hemopexin-like_dom_sf"/>
</dbReference>
<sequence length="116" mass="12698">MWRVSAGGLVSDWGASVRRLWRGLPPDLPHFSPSSPGSVYLFRGDSYWKFMFPGSSPLDGYPRSSAADWLDCTASSSPGVDDFSLSLSPPERAASRMPPPKVLPIFQSSSLWPKLP</sequence>
<dbReference type="GeneTree" id="ENSGT00940000179542"/>
<dbReference type="Proteomes" id="UP000265080">
    <property type="component" value="Chromosome 13"/>
</dbReference>
<dbReference type="Gene3D" id="2.110.10.10">
    <property type="entry name" value="Hemopexin-like domain"/>
    <property type="match status" value="1"/>
</dbReference>
<accession>A0A3P8S1H8</accession>
<dbReference type="Ensembl" id="ENSAPET00000006908.1">
    <property type="protein sequence ID" value="ENSAPEP00000006733.1"/>
    <property type="gene ID" value="ENSAPEG00000004811.1"/>
</dbReference>
<evidence type="ECO:0000256" key="2">
    <source>
        <dbReference type="SAM" id="MobiDB-lite"/>
    </source>
</evidence>
<dbReference type="STRING" id="161767.ENSAPEP00000006733"/>
<reference evidence="3" key="2">
    <citation type="submission" date="2025-08" db="UniProtKB">
        <authorList>
            <consortium name="Ensembl"/>
        </authorList>
    </citation>
    <scope>IDENTIFICATION</scope>
</reference>
<feature type="repeat" description="Hemopexin" evidence="1">
    <location>
        <begin position="23"/>
        <end position="72"/>
    </location>
</feature>
<feature type="region of interest" description="Disordered" evidence="2">
    <location>
        <begin position="76"/>
        <end position="116"/>
    </location>
</feature>
<dbReference type="PROSITE" id="PS51642">
    <property type="entry name" value="HEMOPEXIN_2"/>
    <property type="match status" value="1"/>
</dbReference>
<dbReference type="Pfam" id="PF00045">
    <property type="entry name" value="Hemopexin"/>
    <property type="match status" value="1"/>
</dbReference>
<feature type="compositionally biased region" description="Polar residues" evidence="2">
    <location>
        <begin position="106"/>
        <end position="116"/>
    </location>
</feature>
<protein>
    <submittedName>
        <fullName evidence="3">Uncharacterized protein</fullName>
    </submittedName>
</protein>
<reference evidence="3" key="3">
    <citation type="submission" date="2025-09" db="UniProtKB">
        <authorList>
            <consortium name="Ensembl"/>
        </authorList>
    </citation>
    <scope>IDENTIFICATION</scope>
</reference>
<evidence type="ECO:0000313" key="4">
    <source>
        <dbReference type="Proteomes" id="UP000265080"/>
    </source>
</evidence>
<name>A0A3P8S1H8_AMPPE</name>
<evidence type="ECO:0000256" key="1">
    <source>
        <dbReference type="PROSITE-ProRule" id="PRU01011"/>
    </source>
</evidence>